<keyword evidence="2" id="KW-1185">Reference proteome</keyword>
<gene>
    <name evidence="1" type="ORF">P153DRAFT_402553</name>
</gene>
<dbReference type="EMBL" id="ML977497">
    <property type="protein sequence ID" value="KAF2134764.1"/>
    <property type="molecule type" value="Genomic_DNA"/>
</dbReference>
<sequence>YGHRRGSVLGLSTGKSYDFHVTTGKRYGPSKPSWSECSSESSSQLTRVLELSAAYLLRYPYSSTEMQVLGLAYHFADVRNACWSKSQNTACVASCLAYFAQIKMLNVHWIIYRCHTHRTRTVMENAQMAGVLVADWADTRSPKVVDVGGGDPVVNT</sequence>
<dbReference type="GeneID" id="54412402"/>
<accession>A0A6A6AUY9</accession>
<evidence type="ECO:0000313" key="2">
    <source>
        <dbReference type="Proteomes" id="UP000799771"/>
    </source>
</evidence>
<protein>
    <submittedName>
        <fullName evidence="1">Uncharacterized protein</fullName>
    </submittedName>
</protein>
<organism evidence="1 2">
    <name type="scientific">Dothidotthia symphoricarpi CBS 119687</name>
    <dbReference type="NCBI Taxonomy" id="1392245"/>
    <lineage>
        <taxon>Eukaryota</taxon>
        <taxon>Fungi</taxon>
        <taxon>Dikarya</taxon>
        <taxon>Ascomycota</taxon>
        <taxon>Pezizomycotina</taxon>
        <taxon>Dothideomycetes</taxon>
        <taxon>Pleosporomycetidae</taxon>
        <taxon>Pleosporales</taxon>
        <taxon>Dothidotthiaceae</taxon>
        <taxon>Dothidotthia</taxon>
    </lineage>
</organism>
<proteinExistence type="predicted"/>
<dbReference type="RefSeq" id="XP_033529151.1">
    <property type="nucleotide sequence ID" value="XM_033671970.1"/>
</dbReference>
<feature type="non-terminal residue" evidence="1">
    <location>
        <position position="1"/>
    </location>
</feature>
<name>A0A6A6AUY9_9PLEO</name>
<dbReference type="Proteomes" id="UP000799771">
    <property type="component" value="Unassembled WGS sequence"/>
</dbReference>
<dbReference type="AlphaFoldDB" id="A0A6A6AUY9"/>
<reference evidence="1" key="1">
    <citation type="journal article" date="2020" name="Stud. Mycol.">
        <title>101 Dothideomycetes genomes: a test case for predicting lifestyles and emergence of pathogens.</title>
        <authorList>
            <person name="Haridas S."/>
            <person name="Albert R."/>
            <person name="Binder M."/>
            <person name="Bloem J."/>
            <person name="Labutti K."/>
            <person name="Salamov A."/>
            <person name="Andreopoulos B."/>
            <person name="Baker S."/>
            <person name="Barry K."/>
            <person name="Bills G."/>
            <person name="Bluhm B."/>
            <person name="Cannon C."/>
            <person name="Castanera R."/>
            <person name="Culley D."/>
            <person name="Daum C."/>
            <person name="Ezra D."/>
            <person name="Gonzalez J."/>
            <person name="Henrissat B."/>
            <person name="Kuo A."/>
            <person name="Liang C."/>
            <person name="Lipzen A."/>
            <person name="Lutzoni F."/>
            <person name="Magnuson J."/>
            <person name="Mondo S."/>
            <person name="Nolan M."/>
            <person name="Ohm R."/>
            <person name="Pangilinan J."/>
            <person name="Park H.-J."/>
            <person name="Ramirez L."/>
            <person name="Alfaro M."/>
            <person name="Sun H."/>
            <person name="Tritt A."/>
            <person name="Yoshinaga Y."/>
            <person name="Zwiers L.-H."/>
            <person name="Turgeon B."/>
            <person name="Goodwin S."/>
            <person name="Spatafora J."/>
            <person name="Crous P."/>
            <person name="Grigoriev I."/>
        </authorList>
    </citation>
    <scope>NUCLEOTIDE SEQUENCE</scope>
    <source>
        <strain evidence="1">CBS 119687</strain>
    </source>
</reference>
<evidence type="ECO:0000313" key="1">
    <source>
        <dbReference type="EMBL" id="KAF2134764.1"/>
    </source>
</evidence>